<comment type="caution">
    <text evidence="1">The sequence shown here is derived from an EMBL/GenBank/DDBJ whole genome shotgun (WGS) entry which is preliminary data.</text>
</comment>
<dbReference type="Proteomes" id="UP000619260">
    <property type="component" value="Unassembled WGS sequence"/>
</dbReference>
<protein>
    <recommendedName>
        <fullName evidence="3">HD domain-containing protein</fullName>
    </recommendedName>
</protein>
<dbReference type="PANTHER" id="PTHR46246">
    <property type="entry name" value="GUANOSINE-3',5'-BIS(DIPHOSPHATE) 3'-PYROPHOSPHOHYDROLASE MESH1"/>
    <property type="match status" value="1"/>
</dbReference>
<evidence type="ECO:0000313" key="1">
    <source>
        <dbReference type="EMBL" id="GIJ46831.1"/>
    </source>
</evidence>
<dbReference type="EMBL" id="BOPF01000012">
    <property type="protein sequence ID" value="GIJ46831.1"/>
    <property type="molecule type" value="Genomic_DNA"/>
</dbReference>
<keyword evidence="2" id="KW-1185">Reference proteome</keyword>
<name>A0A8J3YKF9_9ACTN</name>
<dbReference type="InterPro" id="IPR052194">
    <property type="entry name" value="MESH1"/>
</dbReference>
<gene>
    <name evidence="1" type="ORF">Val02_37170</name>
</gene>
<accession>A0A8J3YKF9</accession>
<dbReference type="Gene3D" id="1.10.3210.10">
    <property type="entry name" value="Hypothetical protein af1432"/>
    <property type="match status" value="1"/>
</dbReference>
<dbReference type="AlphaFoldDB" id="A0A8J3YKF9"/>
<dbReference type="PANTHER" id="PTHR46246:SF1">
    <property type="entry name" value="GUANOSINE-3',5'-BIS(DIPHOSPHATE) 3'-PYROPHOSPHOHYDROLASE MESH1"/>
    <property type="match status" value="1"/>
</dbReference>
<dbReference type="RefSeq" id="WP_203900343.1">
    <property type="nucleotide sequence ID" value="NZ_BOPF01000012.1"/>
</dbReference>
<dbReference type="Pfam" id="PF13328">
    <property type="entry name" value="HD_4"/>
    <property type="match status" value="1"/>
</dbReference>
<reference evidence="1" key="1">
    <citation type="submission" date="2021-01" db="EMBL/GenBank/DDBJ databases">
        <title>Whole genome shotgun sequence of Virgisporangium aliadipatigenens NBRC 105644.</title>
        <authorList>
            <person name="Komaki H."/>
            <person name="Tamura T."/>
        </authorList>
    </citation>
    <scope>NUCLEOTIDE SEQUENCE</scope>
    <source>
        <strain evidence="1">NBRC 105644</strain>
    </source>
</reference>
<evidence type="ECO:0008006" key="3">
    <source>
        <dbReference type="Google" id="ProtNLM"/>
    </source>
</evidence>
<proteinExistence type="predicted"/>
<sequence length="248" mass="27343">MTFDIAHLRVMPLHAITEIHGQAGLRRRLDDELDRLPAGDTVRTAADWAERLHADQRRVREPYANHLLRVCLRILCHYRVTDPDVLVAALLHDAVEDQPWAVAGVANHGPPPREAAFAAIAERYNARVARLVGAVTNPEPSPQDDPGPQAANRRYVTHLATALADEPWARVLKLSDFTDNGVGIVHTVGPKVPRAARKYTGALPVLRDLLERPDTPLPPAVRAHINRQLDLGAERFAAILAADADQPR</sequence>
<dbReference type="SUPFAM" id="SSF109604">
    <property type="entry name" value="HD-domain/PDEase-like"/>
    <property type="match status" value="1"/>
</dbReference>
<evidence type="ECO:0000313" key="2">
    <source>
        <dbReference type="Proteomes" id="UP000619260"/>
    </source>
</evidence>
<organism evidence="1 2">
    <name type="scientific">Virgisporangium aliadipatigenens</name>
    <dbReference type="NCBI Taxonomy" id="741659"/>
    <lineage>
        <taxon>Bacteria</taxon>
        <taxon>Bacillati</taxon>
        <taxon>Actinomycetota</taxon>
        <taxon>Actinomycetes</taxon>
        <taxon>Micromonosporales</taxon>
        <taxon>Micromonosporaceae</taxon>
        <taxon>Virgisporangium</taxon>
    </lineage>
</organism>
<dbReference type="GO" id="GO:0008893">
    <property type="term" value="F:guanosine-3',5'-bis(diphosphate) 3'-diphosphatase activity"/>
    <property type="evidence" value="ECO:0007669"/>
    <property type="project" value="TreeGrafter"/>
</dbReference>